<reference evidence="1" key="1">
    <citation type="submission" date="2023-05" db="EMBL/GenBank/DDBJ databases">
        <title>Comparative genomics of Bacillaceae isolates and their secondary metabolite potential.</title>
        <authorList>
            <person name="Song L."/>
            <person name="Nielsen L.J."/>
            <person name="Mohite O."/>
            <person name="Xu X."/>
            <person name="Weber T."/>
            <person name="Kovacs A.T."/>
        </authorList>
    </citation>
    <scope>NUCLEOTIDE SEQUENCE</scope>
    <source>
        <strain evidence="1">LY1</strain>
    </source>
</reference>
<evidence type="ECO:0000313" key="1">
    <source>
        <dbReference type="EMBL" id="WHY53936.1"/>
    </source>
</evidence>
<sequence>MKNGLGKWEQFLLLKQNPLTTNCIPESTLYSLENLIYLLNRYEYVYVKHDSTGQGRAIYKVYKRKDGRYCFNGFTMQGKEINKCVAAIEDFHQVLHPYEKHGRLSGNYIIQEGVMSLTPNGDSISIRVHVQNLKGKWIIGGIYGRIATEDHGIVNSNRGSQIISIDELLSVYMMMDNTKKDKTIDSLKKDSILASEVIASHFPCREYGIDFGIDHKGKPLLFEVNTTPSISSFAKIDKAIWKKIVEIRKMQNEG</sequence>
<dbReference type="InterPro" id="IPR026838">
    <property type="entry name" value="YheC/D"/>
</dbReference>
<dbReference type="Pfam" id="PF14398">
    <property type="entry name" value="ATPgrasp_YheCD"/>
    <property type="match status" value="1"/>
</dbReference>
<dbReference type="EMBL" id="CP126101">
    <property type="protein sequence ID" value="WHY53936.1"/>
    <property type="molecule type" value="Genomic_DNA"/>
</dbReference>
<dbReference type="AlphaFoldDB" id="A0AAX3X4Y0"/>
<accession>A0AAX3X4Y0</accession>
<dbReference type="RefSeq" id="WP_283872477.1">
    <property type="nucleotide sequence ID" value="NZ_CP126101.1"/>
</dbReference>
<name>A0AAX3X4Y0_9BACI</name>
<dbReference type="Proteomes" id="UP001178322">
    <property type="component" value="Chromosome"/>
</dbReference>
<dbReference type="Gene3D" id="3.30.470.20">
    <property type="entry name" value="ATP-grasp fold, B domain"/>
    <property type="match status" value="1"/>
</dbReference>
<organism evidence="1 2">
    <name type="scientific">Lysinibacillus pakistanensis</name>
    <dbReference type="NCBI Taxonomy" id="759811"/>
    <lineage>
        <taxon>Bacteria</taxon>
        <taxon>Bacillati</taxon>
        <taxon>Bacillota</taxon>
        <taxon>Bacilli</taxon>
        <taxon>Bacillales</taxon>
        <taxon>Bacillaceae</taxon>
        <taxon>Lysinibacillus</taxon>
    </lineage>
</organism>
<dbReference type="SUPFAM" id="SSF56059">
    <property type="entry name" value="Glutathione synthetase ATP-binding domain-like"/>
    <property type="match status" value="1"/>
</dbReference>
<gene>
    <name evidence="1" type="ORF">QNH24_12070</name>
</gene>
<proteinExistence type="predicted"/>
<protein>
    <submittedName>
        <fullName evidence="1">YheC/YheD family protein</fullName>
    </submittedName>
</protein>
<evidence type="ECO:0000313" key="2">
    <source>
        <dbReference type="Proteomes" id="UP001178322"/>
    </source>
</evidence>